<keyword evidence="7 10" id="KW-0472">Membrane</keyword>
<evidence type="ECO:0000256" key="4">
    <source>
        <dbReference type="ARBA" id="ARBA00022692"/>
    </source>
</evidence>
<dbReference type="InParanoid" id="A0A139WBL7"/>
<evidence type="ECO:0000256" key="1">
    <source>
        <dbReference type="ARBA" id="ARBA00004651"/>
    </source>
</evidence>
<keyword evidence="6 10" id="KW-1133">Transmembrane helix</keyword>
<dbReference type="PANTHER" id="PTHR21137">
    <property type="entry name" value="ODORANT RECEPTOR"/>
    <property type="match status" value="1"/>
</dbReference>
<evidence type="ECO:0000256" key="10">
    <source>
        <dbReference type="SAM" id="Phobius"/>
    </source>
</evidence>
<keyword evidence="8 11" id="KW-0675">Receptor</keyword>
<evidence type="ECO:0000256" key="7">
    <source>
        <dbReference type="ARBA" id="ARBA00023136"/>
    </source>
</evidence>
<dbReference type="GO" id="GO:0050911">
    <property type="term" value="P:detection of chemical stimulus involved in sensory perception of smell"/>
    <property type="evidence" value="ECO:0000318"/>
    <property type="project" value="GO_Central"/>
</dbReference>
<keyword evidence="5" id="KW-0552">Olfaction</keyword>
<sequence>MEHVLMRIWHLQGMIQEAINTEDAQVRKSRLDKCLEYHNHVFLLAADVDRIYQRSLFVHVLFSGVLFGIMGFSILTVGISVKTLSLFVVWVCAAIFSSLSAQRLYDGSIAIGEEVYNSKWYDRDYKFQRDLITIMKRTQKPITIHAGPFAEISNVFILTIFKTAYSYLTLLKASNN</sequence>
<dbReference type="GO" id="GO:0004984">
    <property type="term" value="F:olfactory receptor activity"/>
    <property type="evidence" value="ECO:0000318"/>
    <property type="project" value="GO_Central"/>
</dbReference>
<name>A0A139WBL7_TRICA</name>
<evidence type="ECO:0000256" key="5">
    <source>
        <dbReference type="ARBA" id="ARBA00022725"/>
    </source>
</evidence>
<evidence type="ECO:0000256" key="9">
    <source>
        <dbReference type="ARBA" id="ARBA00023224"/>
    </source>
</evidence>
<evidence type="ECO:0000256" key="8">
    <source>
        <dbReference type="ARBA" id="ARBA00023170"/>
    </source>
</evidence>
<dbReference type="GO" id="GO:0007165">
    <property type="term" value="P:signal transduction"/>
    <property type="evidence" value="ECO:0007669"/>
    <property type="project" value="UniProtKB-KW"/>
</dbReference>
<keyword evidence="2" id="KW-1003">Cell membrane</keyword>
<reference evidence="11 12" key="2">
    <citation type="journal article" date="2010" name="Nucleic Acids Res.">
        <title>BeetleBase in 2010: revisions to provide comprehensive genomic information for Tribolium castaneum.</title>
        <authorList>
            <person name="Kim H.S."/>
            <person name="Murphy T."/>
            <person name="Xia J."/>
            <person name="Caragea D."/>
            <person name="Park Y."/>
            <person name="Beeman R.W."/>
            <person name="Lorenzen M.D."/>
            <person name="Butcher S."/>
            <person name="Manak J.R."/>
            <person name="Brown S.J."/>
        </authorList>
    </citation>
    <scope>GENOME REANNOTATION</scope>
    <source>
        <strain evidence="11 12">Georgia GA2</strain>
    </source>
</reference>
<evidence type="ECO:0000313" key="11">
    <source>
        <dbReference type="EMBL" id="KYB25314.1"/>
    </source>
</evidence>
<reference evidence="11 12" key="1">
    <citation type="journal article" date="2008" name="Nature">
        <title>The genome of the model beetle and pest Tribolium castaneum.</title>
        <authorList>
            <consortium name="Tribolium Genome Sequencing Consortium"/>
            <person name="Richards S."/>
            <person name="Gibbs R.A."/>
            <person name="Weinstock G.M."/>
            <person name="Brown S.J."/>
            <person name="Denell R."/>
            <person name="Beeman R.W."/>
            <person name="Gibbs R."/>
            <person name="Beeman R.W."/>
            <person name="Brown S.J."/>
            <person name="Bucher G."/>
            <person name="Friedrich M."/>
            <person name="Grimmelikhuijzen C.J."/>
            <person name="Klingler M."/>
            <person name="Lorenzen M."/>
            <person name="Richards S."/>
            <person name="Roth S."/>
            <person name="Schroder R."/>
            <person name="Tautz D."/>
            <person name="Zdobnov E.M."/>
            <person name="Muzny D."/>
            <person name="Gibbs R.A."/>
            <person name="Weinstock G.M."/>
            <person name="Attaway T."/>
            <person name="Bell S."/>
            <person name="Buhay C.J."/>
            <person name="Chandrabose M.N."/>
            <person name="Chavez D."/>
            <person name="Clerk-Blankenburg K.P."/>
            <person name="Cree A."/>
            <person name="Dao M."/>
            <person name="Davis C."/>
            <person name="Chacko J."/>
            <person name="Dinh H."/>
            <person name="Dugan-Rocha S."/>
            <person name="Fowler G."/>
            <person name="Garner T.T."/>
            <person name="Garnes J."/>
            <person name="Gnirke A."/>
            <person name="Hawes A."/>
            <person name="Hernandez J."/>
            <person name="Hines S."/>
            <person name="Holder M."/>
            <person name="Hume J."/>
            <person name="Jhangiani S.N."/>
            <person name="Joshi V."/>
            <person name="Khan Z.M."/>
            <person name="Jackson L."/>
            <person name="Kovar C."/>
            <person name="Kowis A."/>
            <person name="Lee S."/>
            <person name="Lewis L.R."/>
            <person name="Margolis J."/>
            <person name="Morgan M."/>
            <person name="Nazareth L.V."/>
            <person name="Nguyen N."/>
            <person name="Okwuonu G."/>
            <person name="Parker D."/>
            <person name="Richards S."/>
            <person name="Ruiz S.J."/>
            <person name="Santibanez J."/>
            <person name="Savard J."/>
            <person name="Scherer S.E."/>
            <person name="Schneider B."/>
            <person name="Sodergren E."/>
            <person name="Tautz D."/>
            <person name="Vattahil S."/>
            <person name="Villasana D."/>
            <person name="White C.S."/>
            <person name="Wright R."/>
            <person name="Park Y."/>
            <person name="Beeman R.W."/>
            <person name="Lord J."/>
            <person name="Oppert B."/>
            <person name="Lorenzen M."/>
            <person name="Brown S."/>
            <person name="Wang L."/>
            <person name="Savard J."/>
            <person name="Tautz D."/>
            <person name="Richards S."/>
            <person name="Weinstock G."/>
            <person name="Gibbs R.A."/>
            <person name="Liu Y."/>
            <person name="Worley K."/>
            <person name="Weinstock G."/>
            <person name="Elsik C.G."/>
            <person name="Reese J.T."/>
            <person name="Elhaik E."/>
            <person name="Landan G."/>
            <person name="Graur D."/>
            <person name="Arensburger P."/>
            <person name="Atkinson P."/>
            <person name="Beeman R.W."/>
            <person name="Beidler J."/>
            <person name="Brown S.J."/>
            <person name="Demuth J.P."/>
            <person name="Drury D.W."/>
            <person name="Du Y.Z."/>
            <person name="Fujiwara H."/>
            <person name="Lorenzen M."/>
            <person name="Maselli V."/>
            <person name="Osanai M."/>
            <person name="Park Y."/>
            <person name="Robertson H.M."/>
            <person name="Tu Z."/>
            <person name="Wang J.J."/>
            <person name="Wang S."/>
            <person name="Richards S."/>
            <person name="Song H."/>
            <person name="Zhang L."/>
            <person name="Sodergren E."/>
            <person name="Werner D."/>
            <person name="Stanke M."/>
            <person name="Morgenstern B."/>
            <person name="Solovyev V."/>
            <person name="Kosarev P."/>
            <person name="Brown G."/>
            <person name="Chen H.C."/>
            <person name="Ermolaeva O."/>
            <person name="Hlavina W."/>
            <person name="Kapustin Y."/>
            <person name="Kiryutin B."/>
            <person name="Kitts P."/>
            <person name="Maglott D."/>
            <person name="Pruitt K."/>
            <person name="Sapojnikov V."/>
            <person name="Souvorov A."/>
            <person name="Mackey A.J."/>
            <person name="Waterhouse R.M."/>
            <person name="Wyder S."/>
            <person name="Zdobnov E.M."/>
            <person name="Zdobnov E.M."/>
            <person name="Wyder S."/>
            <person name="Kriventseva E.V."/>
            <person name="Kadowaki T."/>
            <person name="Bork P."/>
            <person name="Aranda M."/>
            <person name="Bao R."/>
            <person name="Beermann A."/>
            <person name="Berns N."/>
            <person name="Bolognesi R."/>
            <person name="Bonneton F."/>
            <person name="Bopp D."/>
            <person name="Brown S.J."/>
            <person name="Bucher G."/>
            <person name="Butts T."/>
            <person name="Chaumot A."/>
            <person name="Denell R.E."/>
            <person name="Ferrier D.E."/>
            <person name="Friedrich M."/>
            <person name="Gordon C.M."/>
            <person name="Jindra M."/>
            <person name="Klingler M."/>
            <person name="Lan Q."/>
            <person name="Lattorff H.M."/>
            <person name="Laudet V."/>
            <person name="von Levetsow C."/>
            <person name="Liu Z."/>
            <person name="Lutz R."/>
            <person name="Lynch J.A."/>
            <person name="da Fonseca R.N."/>
            <person name="Posnien N."/>
            <person name="Reuter R."/>
            <person name="Roth S."/>
            <person name="Savard J."/>
            <person name="Schinko J.B."/>
            <person name="Schmitt C."/>
            <person name="Schoppmeier M."/>
            <person name="Schroder R."/>
            <person name="Shippy T.D."/>
            <person name="Simonnet F."/>
            <person name="Marques-Souza H."/>
            <person name="Tautz D."/>
            <person name="Tomoyasu Y."/>
            <person name="Trauner J."/>
            <person name="Van der Zee M."/>
            <person name="Vervoort M."/>
            <person name="Wittkopp N."/>
            <person name="Wimmer E.A."/>
            <person name="Yang X."/>
            <person name="Jones A.K."/>
            <person name="Sattelle D.B."/>
            <person name="Ebert P.R."/>
            <person name="Nelson D."/>
            <person name="Scott J.G."/>
            <person name="Beeman R.W."/>
            <person name="Muthukrishnan S."/>
            <person name="Kramer K.J."/>
            <person name="Arakane Y."/>
            <person name="Beeman R.W."/>
            <person name="Zhu Q."/>
            <person name="Hogenkamp D."/>
            <person name="Dixit R."/>
            <person name="Oppert B."/>
            <person name="Jiang H."/>
            <person name="Zou Z."/>
            <person name="Marshall J."/>
            <person name="Elpidina E."/>
            <person name="Vinokurov K."/>
            <person name="Oppert C."/>
            <person name="Zou Z."/>
            <person name="Evans J."/>
            <person name="Lu Z."/>
            <person name="Zhao P."/>
            <person name="Sumathipala N."/>
            <person name="Altincicek B."/>
            <person name="Vilcinskas A."/>
            <person name="Williams M."/>
            <person name="Hultmark D."/>
            <person name="Hetru C."/>
            <person name="Jiang H."/>
            <person name="Grimmelikhuijzen C.J."/>
            <person name="Hauser F."/>
            <person name="Cazzamali G."/>
            <person name="Williamson M."/>
            <person name="Park Y."/>
            <person name="Li B."/>
            <person name="Tanaka Y."/>
            <person name="Predel R."/>
            <person name="Neupert S."/>
            <person name="Schachtner J."/>
            <person name="Verleyen P."/>
            <person name="Raible F."/>
            <person name="Bork P."/>
            <person name="Friedrich M."/>
            <person name="Walden K.K."/>
            <person name="Robertson H.M."/>
            <person name="Angeli S."/>
            <person name="Foret S."/>
            <person name="Bucher G."/>
            <person name="Schuetz S."/>
            <person name="Maleszka R."/>
            <person name="Wimmer E.A."/>
            <person name="Beeman R.W."/>
            <person name="Lorenzen M."/>
            <person name="Tomoyasu Y."/>
            <person name="Miller S.C."/>
            <person name="Grossmann D."/>
            <person name="Bucher G."/>
        </authorList>
    </citation>
    <scope>NUCLEOTIDE SEQUENCE [LARGE SCALE GENOMIC DNA]</scope>
    <source>
        <strain evidence="11 12">Georgia GA2</strain>
    </source>
</reference>
<organism evidence="11 12">
    <name type="scientific">Tribolium castaneum</name>
    <name type="common">Red flour beetle</name>
    <dbReference type="NCBI Taxonomy" id="7070"/>
    <lineage>
        <taxon>Eukaryota</taxon>
        <taxon>Metazoa</taxon>
        <taxon>Ecdysozoa</taxon>
        <taxon>Arthropoda</taxon>
        <taxon>Hexapoda</taxon>
        <taxon>Insecta</taxon>
        <taxon>Pterygota</taxon>
        <taxon>Neoptera</taxon>
        <taxon>Endopterygota</taxon>
        <taxon>Coleoptera</taxon>
        <taxon>Polyphaga</taxon>
        <taxon>Cucujiformia</taxon>
        <taxon>Tenebrionidae</taxon>
        <taxon>Tenebrionidae incertae sedis</taxon>
        <taxon>Tribolium</taxon>
    </lineage>
</organism>
<dbReference type="Proteomes" id="UP000007266">
    <property type="component" value="Linkage group 9"/>
</dbReference>
<dbReference type="GO" id="GO:0005549">
    <property type="term" value="F:odorant binding"/>
    <property type="evidence" value="ECO:0007669"/>
    <property type="project" value="InterPro"/>
</dbReference>
<keyword evidence="4 10" id="KW-0812">Transmembrane</keyword>
<keyword evidence="3" id="KW-0716">Sensory transduction</keyword>
<feature type="transmembrane region" description="Helical" evidence="10">
    <location>
        <begin position="83"/>
        <end position="101"/>
    </location>
</feature>
<keyword evidence="12" id="KW-1185">Reference proteome</keyword>
<dbReference type="EMBL" id="KQ971372">
    <property type="protein sequence ID" value="KYB25314.1"/>
    <property type="molecule type" value="Genomic_DNA"/>
</dbReference>
<proteinExistence type="predicted"/>
<feature type="transmembrane region" description="Helical" evidence="10">
    <location>
        <begin position="56"/>
        <end position="77"/>
    </location>
</feature>
<dbReference type="AlphaFoldDB" id="A0A139WBL7"/>
<evidence type="ECO:0000256" key="6">
    <source>
        <dbReference type="ARBA" id="ARBA00022989"/>
    </source>
</evidence>
<accession>A0A139WBL7</accession>
<dbReference type="OMA" id="TIMKRTQ"/>
<gene>
    <name evidence="11" type="primary">AUGUSTUS-3.0.2_34413</name>
    <name evidence="11" type="ORF">TcasGA2_TC034413</name>
</gene>
<dbReference type="Pfam" id="PF02949">
    <property type="entry name" value="7tm_6"/>
    <property type="match status" value="1"/>
</dbReference>
<comment type="subcellular location">
    <subcellularLocation>
        <location evidence="1">Cell membrane</location>
        <topology evidence="1">Multi-pass membrane protein</topology>
    </subcellularLocation>
</comment>
<keyword evidence="9" id="KW-0807">Transducer</keyword>
<dbReference type="PANTHER" id="PTHR21137:SF35">
    <property type="entry name" value="ODORANT RECEPTOR 19A-RELATED"/>
    <property type="match status" value="1"/>
</dbReference>
<evidence type="ECO:0000256" key="3">
    <source>
        <dbReference type="ARBA" id="ARBA00022606"/>
    </source>
</evidence>
<dbReference type="GO" id="GO:0005886">
    <property type="term" value="C:plasma membrane"/>
    <property type="evidence" value="ECO:0000318"/>
    <property type="project" value="GO_Central"/>
</dbReference>
<evidence type="ECO:0000313" key="12">
    <source>
        <dbReference type="Proteomes" id="UP000007266"/>
    </source>
</evidence>
<dbReference type="InterPro" id="IPR004117">
    <property type="entry name" value="7tm6_olfct_rcpt"/>
</dbReference>
<evidence type="ECO:0000256" key="2">
    <source>
        <dbReference type="ARBA" id="ARBA00022475"/>
    </source>
</evidence>
<protein>
    <submittedName>
        <fullName evidence="11">Odorant receptor 85d-like Protein</fullName>
    </submittedName>
</protein>